<reference evidence="1 2" key="1">
    <citation type="journal article" date="2021" name="BMC Genomics">
        <title>Datura genome reveals duplications of psychoactive alkaloid biosynthetic genes and high mutation rate following tissue culture.</title>
        <authorList>
            <person name="Rajewski A."/>
            <person name="Carter-House D."/>
            <person name="Stajich J."/>
            <person name="Litt A."/>
        </authorList>
    </citation>
    <scope>NUCLEOTIDE SEQUENCE [LARGE SCALE GENOMIC DNA]</scope>
    <source>
        <strain evidence="1">AR-01</strain>
    </source>
</reference>
<evidence type="ECO:0000313" key="1">
    <source>
        <dbReference type="EMBL" id="MCE3216525.1"/>
    </source>
</evidence>
<sequence length="113" mass="12538">MGTRLALDPHNITAGINNHVLFPNRATHTNPDEVFSTALIHTRNDVTSKFLFQLSSIGIGECMDPFEVSSNASLKAASMMSEVGKRHFVSVKKLELPGTVTLFIMCFSNWWVN</sequence>
<proteinExistence type="predicted"/>
<gene>
    <name evidence="1" type="ORF">HAX54_006780</name>
</gene>
<accession>A0ABS8WWZ9</accession>
<protein>
    <submittedName>
        <fullName evidence="1">Uncharacterized protein</fullName>
    </submittedName>
</protein>
<keyword evidence="2" id="KW-1185">Reference proteome</keyword>
<dbReference type="EMBL" id="JACEIK010013475">
    <property type="protein sequence ID" value="MCE3216525.1"/>
    <property type="molecule type" value="Genomic_DNA"/>
</dbReference>
<evidence type="ECO:0000313" key="2">
    <source>
        <dbReference type="Proteomes" id="UP000823775"/>
    </source>
</evidence>
<dbReference type="Proteomes" id="UP000823775">
    <property type="component" value="Unassembled WGS sequence"/>
</dbReference>
<organism evidence="1 2">
    <name type="scientific">Datura stramonium</name>
    <name type="common">Jimsonweed</name>
    <name type="synonym">Common thornapple</name>
    <dbReference type="NCBI Taxonomy" id="4076"/>
    <lineage>
        <taxon>Eukaryota</taxon>
        <taxon>Viridiplantae</taxon>
        <taxon>Streptophyta</taxon>
        <taxon>Embryophyta</taxon>
        <taxon>Tracheophyta</taxon>
        <taxon>Spermatophyta</taxon>
        <taxon>Magnoliopsida</taxon>
        <taxon>eudicotyledons</taxon>
        <taxon>Gunneridae</taxon>
        <taxon>Pentapetalae</taxon>
        <taxon>asterids</taxon>
        <taxon>lamiids</taxon>
        <taxon>Solanales</taxon>
        <taxon>Solanaceae</taxon>
        <taxon>Solanoideae</taxon>
        <taxon>Datureae</taxon>
        <taxon>Datura</taxon>
    </lineage>
</organism>
<name>A0ABS8WWZ9_DATST</name>
<comment type="caution">
    <text evidence="1">The sequence shown here is derived from an EMBL/GenBank/DDBJ whole genome shotgun (WGS) entry which is preliminary data.</text>
</comment>